<dbReference type="InterPro" id="IPR036249">
    <property type="entry name" value="Thioredoxin-like_sf"/>
</dbReference>
<dbReference type="CDD" id="cd03060">
    <property type="entry name" value="GST_N_Omega_like"/>
    <property type="match status" value="1"/>
</dbReference>
<keyword evidence="3" id="KW-1185">Reference proteome</keyword>
<dbReference type="PANTHER" id="PTHR43968:SF6">
    <property type="entry name" value="GLUTATHIONE S-TRANSFERASE OMEGA"/>
    <property type="match status" value="1"/>
</dbReference>
<gene>
    <name evidence="2" type="ORF">SAMN06265368_4753</name>
</gene>
<evidence type="ECO:0000313" key="3">
    <source>
        <dbReference type="Proteomes" id="UP000219439"/>
    </source>
</evidence>
<organism evidence="2 3">
    <name type="scientific">Cohaesibacter gelatinilyticus</name>
    <dbReference type="NCBI Taxonomy" id="372072"/>
    <lineage>
        <taxon>Bacteria</taxon>
        <taxon>Pseudomonadati</taxon>
        <taxon>Pseudomonadota</taxon>
        <taxon>Alphaproteobacteria</taxon>
        <taxon>Hyphomicrobiales</taxon>
        <taxon>Cohaesibacteraceae</taxon>
    </lineage>
</organism>
<dbReference type="InterPro" id="IPR004045">
    <property type="entry name" value="Glutathione_S-Trfase_N"/>
</dbReference>
<proteinExistence type="predicted"/>
<sequence>MNNPAPQADASRPILYSFRRCPYAMRGRMGLFASSQVVELREIVLRDKPAHMIEMSPKGTVPVLIMPDGRVIDESLDIMLWALSSRDPLGWLNPNEGSLDQMLELIAHMDGDFKRHLDRYKYATRYEDADELIERGMALVALDPLAERLKQRPQLFGSKISLADIALFPFVRQFANTNRTWFDQAAPSPVVNWLRGHEASQLFSDIFRRWMVWKEGDPVTLFPAPE</sequence>
<reference evidence="2 3" key="1">
    <citation type="submission" date="2017-09" db="EMBL/GenBank/DDBJ databases">
        <authorList>
            <person name="Ehlers B."/>
            <person name="Leendertz F.H."/>
        </authorList>
    </citation>
    <scope>NUCLEOTIDE SEQUENCE [LARGE SCALE GENOMIC DNA]</scope>
    <source>
        <strain evidence="2 3">DSM 18289</strain>
    </source>
</reference>
<dbReference type="OrthoDB" id="9813092at2"/>
<dbReference type="EMBL" id="OBEL01000010">
    <property type="protein sequence ID" value="SNZ21629.1"/>
    <property type="molecule type" value="Genomic_DNA"/>
</dbReference>
<name>A0A285PIS9_9HYPH</name>
<dbReference type="Pfam" id="PF13410">
    <property type="entry name" value="GST_C_2"/>
    <property type="match status" value="1"/>
</dbReference>
<dbReference type="GO" id="GO:0005737">
    <property type="term" value="C:cytoplasm"/>
    <property type="evidence" value="ECO:0007669"/>
    <property type="project" value="TreeGrafter"/>
</dbReference>
<dbReference type="AlphaFoldDB" id="A0A285PIS9"/>
<dbReference type="CDD" id="cd03196">
    <property type="entry name" value="GST_C_5"/>
    <property type="match status" value="1"/>
</dbReference>
<protein>
    <submittedName>
        <fullName evidence="2">Glutathione S-transferase</fullName>
    </submittedName>
</protein>
<dbReference type="Proteomes" id="UP000219439">
    <property type="component" value="Unassembled WGS sequence"/>
</dbReference>
<dbReference type="Gene3D" id="1.20.1050.10">
    <property type="match status" value="1"/>
</dbReference>
<evidence type="ECO:0000259" key="1">
    <source>
        <dbReference type="PROSITE" id="PS50404"/>
    </source>
</evidence>
<dbReference type="GO" id="GO:0016740">
    <property type="term" value="F:transferase activity"/>
    <property type="evidence" value="ECO:0007669"/>
    <property type="project" value="UniProtKB-KW"/>
</dbReference>
<accession>A0A285PIS9</accession>
<dbReference type="SUPFAM" id="SSF52833">
    <property type="entry name" value="Thioredoxin-like"/>
    <property type="match status" value="1"/>
</dbReference>
<dbReference type="Pfam" id="PF13417">
    <property type="entry name" value="GST_N_3"/>
    <property type="match status" value="1"/>
</dbReference>
<dbReference type="SUPFAM" id="SSF47616">
    <property type="entry name" value="GST C-terminal domain-like"/>
    <property type="match status" value="1"/>
</dbReference>
<dbReference type="InterPro" id="IPR036282">
    <property type="entry name" value="Glutathione-S-Trfase_C_sf"/>
</dbReference>
<dbReference type="InterPro" id="IPR050983">
    <property type="entry name" value="GST_Omega/HSP26"/>
</dbReference>
<dbReference type="PROSITE" id="PS50404">
    <property type="entry name" value="GST_NTER"/>
    <property type="match status" value="1"/>
</dbReference>
<evidence type="ECO:0000313" key="2">
    <source>
        <dbReference type="EMBL" id="SNZ21629.1"/>
    </source>
</evidence>
<dbReference type="PANTHER" id="PTHR43968">
    <property type="match status" value="1"/>
</dbReference>
<keyword evidence="2" id="KW-0808">Transferase</keyword>
<dbReference type="Gene3D" id="3.40.30.10">
    <property type="entry name" value="Glutaredoxin"/>
    <property type="match status" value="1"/>
</dbReference>
<feature type="domain" description="GST N-terminal" evidence="1">
    <location>
        <begin position="11"/>
        <end position="90"/>
    </location>
</feature>
<dbReference type="RefSeq" id="WP_097156008.1">
    <property type="nucleotide sequence ID" value="NZ_OBEL01000010.1"/>
</dbReference>